<keyword evidence="7" id="KW-1185">Reference proteome</keyword>
<gene>
    <name evidence="6" type="ORF">V6N11_001038</name>
</gene>
<keyword evidence="3" id="KW-0863">Zinc-finger</keyword>
<comment type="caution">
    <text evidence="6">The sequence shown here is derived from an EMBL/GenBank/DDBJ whole genome shotgun (WGS) entry which is preliminary data.</text>
</comment>
<dbReference type="InterPro" id="IPR007650">
    <property type="entry name" value="Zf-FLZ_dom"/>
</dbReference>
<evidence type="ECO:0000259" key="5">
    <source>
        <dbReference type="PROSITE" id="PS51795"/>
    </source>
</evidence>
<reference evidence="6 7" key="1">
    <citation type="journal article" date="2024" name="G3 (Bethesda)">
        <title>Genome assembly of Hibiscus sabdariffa L. provides insights into metabolisms of medicinal natural products.</title>
        <authorList>
            <person name="Kim T."/>
        </authorList>
    </citation>
    <scope>NUCLEOTIDE SEQUENCE [LARGE SCALE GENOMIC DNA]</scope>
    <source>
        <strain evidence="6">TK-2024</strain>
        <tissue evidence="6">Old leaves</tissue>
    </source>
</reference>
<dbReference type="Gene3D" id="3.80.10.10">
    <property type="entry name" value="Ribonuclease Inhibitor"/>
    <property type="match status" value="1"/>
</dbReference>
<evidence type="ECO:0000256" key="1">
    <source>
        <dbReference type="ARBA" id="ARBA00009374"/>
    </source>
</evidence>
<dbReference type="EMBL" id="JBBPBN010000019">
    <property type="protein sequence ID" value="KAK9018050.1"/>
    <property type="molecule type" value="Genomic_DNA"/>
</dbReference>
<accession>A0ABR2RYX5</accession>
<dbReference type="PANTHER" id="PTHR46057:SF9">
    <property type="entry name" value="FCS-LIKE ZINC FINGER 1"/>
    <property type="match status" value="1"/>
</dbReference>
<keyword evidence="3" id="KW-0862">Zinc</keyword>
<dbReference type="PROSITE" id="PS51795">
    <property type="entry name" value="ZF_FLZ"/>
    <property type="match status" value="1"/>
</dbReference>
<dbReference type="Proteomes" id="UP001396334">
    <property type="component" value="Unassembled WGS sequence"/>
</dbReference>
<dbReference type="InterPro" id="IPR044533">
    <property type="entry name" value="FLZ1/2/3"/>
</dbReference>
<dbReference type="Pfam" id="PF04570">
    <property type="entry name" value="zf-FLZ"/>
    <property type="match status" value="1"/>
</dbReference>
<dbReference type="PANTHER" id="PTHR46057">
    <property type="entry name" value="FCS-LIKE ZINC FINGER 1-RELATED"/>
    <property type="match status" value="1"/>
</dbReference>
<dbReference type="SUPFAM" id="SSF52058">
    <property type="entry name" value="L domain-like"/>
    <property type="match status" value="1"/>
</dbReference>
<proteinExistence type="inferred from homology"/>
<comment type="similarity">
    <text evidence="1">Belongs to the FLZ family.</text>
</comment>
<dbReference type="InterPro" id="IPR032675">
    <property type="entry name" value="LRR_dom_sf"/>
</dbReference>
<feature type="domain" description="FLZ-type" evidence="5">
    <location>
        <begin position="59"/>
        <end position="101"/>
    </location>
</feature>
<protein>
    <recommendedName>
        <fullName evidence="5">FLZ-type domain-containing protein</fullName>
    </recommendedName>
</protein>
<evidence type="ECO:0000313" key="7">
    <source>
        <dbReference type="Proteomes" id="UP001396334"/>
    </source>
</evidence>
<evidence type="ECO:0000256" key="4">
    <source>
        <dbReference type="PROSITE-ProRule" id="PRU01131"/>
    </source>
</evidence>
<sequence length="401" mass="45199">MDSSGRSRRHRFGKEKQGLAYLAVEETGHSGNHYQNEFSQRPLCGPRVISSSSPSCSSPSSATCFLCKKPLGGNEEIFVYRRDFCSKECRQEQLDIDESKDNSKSLPSSIKASSIGDVNSSIRIERYASNMLPKEILERPSLQKLYLVDCIALKIFPLPCSLKTLYVHNCRALEFPQYYEPMNQLKNVTLWNSCDFLQTFPLNYFPKLKYLCLRDCRNLENVSIDNELQNELPSFKFLEISDCPKLSFFVEDEFQAPNLKTVGFFDCASLKSVQSILAFESLRFLHLVECPALESFTKEGLPSGLISLSISFCDKMTPHKGWKLDKLHSLCDFHIEGGCEELESFPEEGLLPTNLANLISDHPRRETVADVFGGVGGLVITLNLCPPLKIFLNPSPEANDT</sequence>
<organism evidence="6 7">
    <name type="scientific">Hibiscus sabdariffa</name>
    <name type="common">roselle</name>
    <dbReference type="NCBI Taxonomy" id="183260"/>
    <lineage>
        <taxon>Eukaryota</taxon>
        <taxon>Viridiplantae</taxon>
        <taxon>Streptophyta</taxon>
        <taxon>Embryophyta</taxon>
        <taxon>Tracheophyta</taxon>
        <taxon>Spermatophyta</taxon>
        <taxon>Magnoliopsida</taxon>
        <taxon>eudicotyledons</taxon>
        <taxon>Gunneridae</taxon>
        <taxon>Pentapetalae</taxon>
        <taxon>rosids</taxon>
        <taxon>malvids</taxon>
        <taxon>Malvales</taxon>
        <taxon>Malvaceae</taxon>
        <taxon>Malvoideae</taxon>
        <taxon>Hibiscus</taxon>
    </lineage>
</organism>
<keyword evidence="2" id="KW-0479">Metal-binding</keyword>
<feature type="zinc finger region" description="FLZ-type" evidence="4">
    <location>
        <begin position="59"/>
        <end position="101"/>
    </location>
</feature>
<evidence type="ECO:0000256" key="3">
    <source>
        <dbReference type="ARBA" id="ARBA00022771"/>
    </source>
</evidence>
<evidence type="ECO:0000256" key="2">
    <source>
        <dbReference type="ARBA" id="ARBA00022723"/>
    </source>
</evidence>
<name>A0ABR2RYX5_9ROSI</name>
<evidence type="ECO:0000313" key="6">
    <source>
        <dbReference type="EMBL" id="KAK9018050.1"/>
    </source>
</evidence>